<feature type="domain" description="4Fe-4S ferredoxin-type" evidence="6">
    <location>
        <begin position="5"/>
        <end position="27"/>
    </location>
</feature>
<evidence type="ECO:0000259" key="6">
    <source>
        <dbReference type="PROSITE" id="PS51379"/>
    </source>
</evidence>
<dbReference type="GO" id="GO:0016491">
    <property type="term" value="F:oxidoreductase activity"/>
    <property type="evidence" value="ECO:0007669"/>
    <property type="project" value="UniProtKB-KW"/>
</dbReference>
<dbReference type="GO" id="GO:0046872">
    <property type="term" value="F:metal ion binding"/>
    <property type="evidence" value="ECO:0007669"/>
    <property type="project" value="UniProtKB-KW"/>
</dbReference>
<dbReference type="PROSITE" id="PS00198">
    <property type="entry name" value="4FE4S_FER_1"/>
    <property type="match status" value="2"/>
</dbReference>
<keyword evidence="3" id="KW-0560">Oxidoreductase</keyword>
<dbReference type="Pfam" id="PF13237">
    <property type="entry name" value="Fer4_10"/>
    <property type="match status" value="1"/>
</dbReference>
<accession>A0A7C2M1K6</accession>
<dbReference type="PANTHER" id="PTHR43673:SF10">
    <property type="entry name" value="NADH DEHYDROGENASE_NAD(P)H NITROREDUCTASE XCC3605-RELATED"/>
    <property type="match status" value="1"/>
</dbReference>
<dbReference type="AlphaFoldDB" id="A0A7C2M1K6"/>
<evidence type="ECO:0000256" key="2">
    <source>
        <dbReference type="ARBA" id="ARBA00022723"/>
    </source>
</evidence>
<feature type="domain" description="4Fe-4S ferredoxin-type" evidence="6">
    <location>
        <begin position="34"/>
        <end position="63"/>
    </location>
</feature>
<dbReference type="InterPro" id="IPR029479">
    <property type="entry name" value="Nitroreductase"/>
</dbReference>
<evidence type="ECO:0000256" key="5">
    <source>
        <dbReference type="ARBA" id="ARBA00023014"/>
    </source>
</evidence>
<dbReference type="GO" id="GO:0051536">
    <property type="term" value="F:iron-sulfur cluster binding"/>
    <property type="evidence" value="ECO:0007669"/>
    <property type="project" value="UniProtKB-KW"/>
</dbReference>
<keyword evidence="4" id="KW-0408">Iron</keyword>
<keyword evidence="2" id="KW-0479">Metal-binding</keyword>
<dbReference type="InterPro" id="IPR017896">
    <property type="entry name" value="4Fe4S_Fe-S-bd"/>
</dbReference>
<evidence type="ECO:0000313" key="7">
    <source>
        <dbReference type="EMBL" id="HER40043.1"/>
    </source>
</evidence>
<dbReference type="SUPFAM" id="SSF54862">
    <property type="entry name" value="4Fe-4S ferredoxins"/>
    <property type="match status" value="1"/>
</dbReference>
<dbReference type="Proteomes" id="UP000885753">
    <property type="component" value="Unassembled WGS sequence"/>
</dbReference>
<comment type="caution">
    <text evidence="7">The sequence shown here is derived from an EMBL/GenBank/DDBJ whole genome shotgun (WGS) entry which is preliminary data.</text>
</comment>
<evidence type="ECO:0000256" key="1">
    <source>
        <dbReference type="ARBA" id="ARBA00007118"/>
    </source>
</evidence>
<comment type="similarity">
    <text evidence="1">Belongs to the nitroreductase family.</text>
</comment>
<dbReference type="PROSITE" id="PS51379">
    <property type="entry name" value="4FE4S_FER_2"/>
    <property type="match status" value="2"/>
</dbReference>
<dbReference type="InterPro" id="IPR000415">
    <property type="entry name" value="Nitroreductase-like"/>
</dbReference>
<reference evidence="7" key="1">
    <citation type="journal article" date="2020" name="mSystems">
        <title>Genome- and Community-Level Interaction Insights into Carbon Utilization and Element Cycling Functions of Hydrothermarchaeota in Hydrothermal Sediment.</title>
        <authorList>
            <person name="Zhou Z."/>
            <person name="Liu Y."/>
            <person name="Xu W."/>
            <person name="Pan J."/>
            <person name="Luo Z.H."/>
            <person name="Li M."/>
        </authorList>
    </citation>
    <scope>NUCLEOTIDE SEQUENCE [LARGE SCALE GENOMIC DNA]</scope>
    <source>
        <strain evidence="7">SpSt-1235</strain>
    </source>
</reference>
<dbReference type="SUPFAM" id="SSF55469">
    <property type="entry name" value="FMN-dependent nitroreductase-like"/>
    <property type="match status" value="1"/>
</dbReference>
<dbReference type="PANTHER" id="PTHR43673">
    <property type="entry name" value="NAD(P)H NITROREDUCTASE YDGI-RELATED"/>
    <property type="match status" value="1"/>
</dbReference>
<dbReference type="InterPro" id="IPR017900">
    <property type="entry name" value="4Fe4S_Fe_S_CS"/>
</dbReference>
<protein>
    <submittedName>
        <fullName evidence="7">4Fe-4S dicluster domain-containing protein</fullName>
    </submittedName>
</protein>
<evidence type="ECO:0000256" key="3">
    <source>
        <dbReference type="ARBA" id="ARBA00023002"/>
    </source>
</evidence>
<proteinExistence type="inferred from homology"/>
<sequence length="291" mass="33193">MGTQFKTSINEDKCIQCRLCFIECPSKTGSNNDIRSNRNSEKCDGCLHCYSICPESAIEIEGYSEDVNQCNIGVAYNDLLNFLKLRRSIRKYKPDLVPDSILNQLTESAKYIPSGGNAQELSITIIKNTELRSRLESEIIQYYDRIVKLLKNPLIRFLMKFSGDPKVKATAKDKNFFEKIKDIYDRLKNGGRDIFYDAPVIMIFHTSRLLPTAYEDSLLAAYHVMLSAHSHKLGTCFVSLSQQAIAASKKIKKLIHVPPEDFIYAVIILGFPAVKYRRNPPRIEKNINLIK</sequence>
<organism evidence="7">
    <name type="scientific">Salinimicrobium catena</name>
    <dbReference type="NCBI Taxonomy" id="390640"/>
    <lineage>
        <taxon>Bacteria</taxon>
        <taxon>Pseudomonadati</taxon>
        <taxon>Bacteroidota</taxon>
        <taxon>Flavobacteriia</taxon>
        <taxon>Flavobacteriales</taxon>
        <taxon>Flavobacteriaceae</taxon>
        <taxon>Salinimicrobium</taxon>
    </lineage>
</organism>
<gene>
    <name evidence="7" type="ORF">ENO10_02370</name>
</gene>
<dbReference type="Gene3D" id="3.30.70.20">
    <property type="match status" value="1"/>
</dbReference>
<keyword evidence="5" id="KW-0411">Iron-sulfur</keyword>
<dbReference type="Gene3D" id="3.40.109.10">
    <property type="entry name" value="NADH Oxidase"/>
    <property type="match status" value="1"/>
</dbReference>
<dbReference type="EMBL" id="DSEE01000174">
    <property type="protein sequence ID" value="HER40043.1"/>
    <property type="molecule type" value="Genomic_DNA"/>
</dbReference>
<dbReference type="Pfam" id="PF00881">
    <property type="entry name" value="Nitroreductase"/>
    <property type="match status" value="1"/>
</dbReference>
<name>A0A7C2M1K6_9FLAO</name>
<evidence type="ECO:0000256" key="4">
    <source>
        <dbReference type="ARBA" id="ARBA00023004"/>
    </source>
</evidence>